<dbReference type="GO" id="GO:0005634">
    <property type="term" value="C:nucleus"/>
    <property type="evidence" value="ECO:0007669"/>
    <property type="project" value="UniProtKB-SubCell"/>
</dbReference>
<dbReference type="PIRSF" id="PIRSF038123">
    <property type="entry name" value="PTI6"/>
    <property type="match status" value="1"/>
</dbReference>
<feature type="region of interest" description="Disordered" evidence="6">
    <location>
        <begin position="39"/>
        <end position="68"/>
    </location>
</feature>
<dbReference type="FunFam" id="3.30.730.10:FF:000001">
    <property type="entry name" value="Ethylene-responsive transcription factor 2"/>
    <property type="match status" value="1"/>
</dbReference>
<dbReference type="InterPro" id="IPR016177">
    <property type="entry name" value="DNA-bd_dom_sf"/>
</dbReference>
<proteinExistence type="predicted"/>
<dbReference type="Proteomes" id="UP001154282">
    <property type="component" value="Unassembled WGS sequence"/>
</dbReference>
<dbReference type="AlphaFoldDB" id="A0AAV0LJ22"/>
<dbReference type="PROSITE" id="PS51032">
    <property type="entry name" value="AP2_ERF"/>
    <property type="match status" value="1"/>
</dbReference>
<evidence type="ECO:0000256" key="2">
    <source>
        <dbReference type="ARBA" id="ARBA00023015"/>
    </source>
</evidence>
<feature type="compositionally biased region" description="Polar residues" evidence="6">
    <location>
        <begin position="182"/>
        <end position="194"/>
    </location>
</feature>
<keyword evidence="2" id="KW-0805">Transcription regulation</keyword>
<evidence type="ECO:0000256" key="1">
    <source>
        <dbReference type="ARBA" id="ARBA00004123"/>
    </source>
</evidence>
<dbReference type="InterPro" id="IPR001471">
    <property type="entry name" value="AP2/ERF_dom"/>
</dbReference>
<keyword evidence="9" id="KW-1185">Reference proteome</keyword>
<feature type="region of interest" description="Disordered" evidence="6">
    <location>
        <begin position="169"/>
        <end position="194"/>
    </location>
</feature>
<dbReference type="InterPro" id="IPR050913">
    <property type="entry name" value="AP2/ERF_ERF"/>
</dbReference>
<evidence type="ECO:0000259" key="7">
    <source>
        <dbReference type="PROSITE" id="PS51032"/>
    </source>
</evidence>
<dbReference type="InterPro" id="IPR036955">
    <property type="entry name" value="AP2/ERF_dom_sf"/>
</dbReference>
<gene>
    <name evidence="8" type="ORF">LITE_LOCUS24209</name>
</gene>
<dbReference type="EMBL" id="CAMGYJ010000006">
    <property type="protein sequence ID" value="CAI0434257.1"/>
    <property type="molecule type" value="Genomic_DNA"/>
</dbReference>
<dbReference type="CDD" id="cd00018">
    <property type="entry name" value="AP2"/>
    <property type="match status" value="1"/>
</dbReference>
<reference evidence="8" key="1">
    <citation type="submission" date="2022-08" db="EMBL/GenBank/DDBJ databases">
        <authorList>
            <person name="Gutierrez-Valencia J."/>
        </authorList>
    </citation>
    <scope>NUCLEOTIDE SEQUENCE</scope>
</reference>
<dbReference type="GO" id="GO:0003677">
    <property type="term" value="F:DNA binding"/>
    <property type="evidence" value="ECO:0007669"/>
    <property type="project" value="UniProtKB-KW"/>
</dbReference>
<dbReference type="SUPFAM" id="SSF54171">
    <property type="entry name" value="DNA-binding domain"/>
    <property type="match status" value="1"/>
</dbReference>
<name>A0AAV0LJ22_9ROSI</name>
<evidence type="ECO:0000256" key="3">
    <source>
        <dbReference type="ARBA" id="ARBA00023125"/>
    </source>
</evidence>
<feature type="domain" description="AP2/ERF" evidence="7">
    <location>
        <begin position="109"/>
        <end position="166"/>
    </location>
</feature>
<evidence type="ECO:0000256" key="6">
    <source>
        <dbReference type="SAM" id="MobiDB-lite"/>
    </source>
</evidence>
<organism evidence="8 9">
    <name type="scientific">Linum tenue</name>
    <dbReference type="NCBI Taxonomy" id="586396"/>
    <lineage>
        <taxon>Eukaryota</taxon>
        <taxon>Viridiplantae</taxon>
        <taxon>Streptophyta</taxon>
        <taxon>Embryophyta</taxon>
        <taxon>Tracheophyta</taxon>
        <taxon>Spermatophyta</taxon>
        <taxon>Magnoliopsida</taxon>
        <taxon>eudicotyledons</taxon>
        <taxon>Gunneridae</taxon>
        <taxon>Pentapetalae</taxon>
        <taxon>rosids</taxon>
        <taxon>fabids</taxon>
        <taxon>Malpighiales</taxon>
        <taxon>Linaceae</taxon>
        <taxon>Linum</taxon>
    </lineage>
</organism>
<dbReference type="Gene3D" id="3.30.730.10">
    <property type="entry name" value="AP2/ERF domain"/>
    <property type="match status" value="1"/>
</dbReference>
<dbReference type="PANTHER" id="PTHR31194:SF140">
    <property type="entry name" value="ETHYLENE-RESPONSIVE TRANSCRIPTION FACTOR CRF2"/>
    <property type="match status" value="1"/>
</dbReference>
<evidence type="ECO:0000313" key="8">
    <source>
        <dbReference type="EMBL" id="CAI0434257.1"/>
    </source>
</evidence>
<dbReference type="PANTHER" id="PTHR31194">
    <property type="entry name" value="SHN SHINE , DNA BINDING / TRANSCRIPTION FACTOR"/>
    <property type="match status" value="1"/>
</dbReference>
<accession>A0AAV0LJ22</accession>
<dbReference type="Pfam" id="PF00847">
    <property type="entry name" value="AP2"/>
    <property type="match status" value="1"/>
</dbReference>
<evidence type="ECO:0000256" key="5">
    <source>
        <dbReference type="ARBA" id="ARBA00023242"/>
    </source>
</evidence>
<protein>
    <recommendedName>
        <fullName evidence="7">AP2/ERF domain-containing protein</fullName>
    </recommendedName>
</protein>
<keyword evidence="5" id="KW-0539">Nucleus</keyword>
<dbReference type="GO" id="GO:0003700">
    <property type="term" value="F:DNA-binding transcription factor activity"/>
    <property type="evidence" value="ECO:0007669"/>
    <property type="project" value="InterPro"/>
</dbReference>
<comment type="subcellular location">
    <subcellularLocation>
        <location evidence="1">Nucleus</location>
    </subcellularLocation>
</comment>
<evidence type="ECO:0000313" key="9">
    <source>
        <dbReference type="Proteomes" id="UP001154282"/>
    </source>
</evidence>
<keyword evidence="3" id="KW-0238">DNA-binding</keyword>
<dbReference type="SMART" id="SM00380">
    <property type="entry name" value="AP2"/>
    <property type="match status" value="1"/>
</dbReference>
<evidence type="ECO:0000256" key="4">
    <source>
        <dbReference type="ARBA" id="ARBA00023163"/>
    </source>
</evidence>
<sequence length="211" mass="23393">MNPTLAPADIKYSEHRTVIRKIAQHPDVPIAKKIVRISVTDGDATDSSGDENEDRGGGRQQQHQRVKKHIQEIRIQDSQTIFDHNQLQGKENLGVQERISRSPVLIRAKYRGVRRRPWGRWAAEIRDPTRRRRIWLGTFDTAEEAAKVYDAAAIRIRGAHAFTNLVKPPADGKGLETPPPGSTVSGSDSGNESVSCVMNSSLVEEGEMGGL</sequence>
<dbReference type="PRINTS" id="PR00367">
    <property type="entry name" value="ETHRSPELEMNT"/>
</dbReference>
<keyword evidence="4" id="KW-0804">Transcription</keyword>
<comment type="caution">
    <text evidence="8">The sequence shown here is derived from an EMBL/GenBank/DDBJ whole genome shotgun (WGS) entry which is preliminary data.</text>
</comment>